<dbReference type="EMBL" id="MG711516">
    <property type="protein sequence ID" value="AUO78189.1"/>
    <property type="molecule type" value="Genomic_DNA"/>
</dbReference>
<organism evidence="1 2">
    <name type="scientific">Ralstonia phage RsoP1EGY</name>
    <dbReference type="NCBI Taxonomy" id="2070026"/>
    <lineage>
        <taxon>Viruses</taxon>
        <taxon>Duplodnaviria</taxon>
        <taxon>Heunggongvirae</taxon>
        <taxon>Uroviricota</taxon>
        <taxon>Caudoviricetes</taxon>
        <taxon>Autographivirales</taxon>
        <taxon>Gyeongsanvirus</taxon>
        <taxon>Gyeongsanvirus RsoP1EGY</taxon>
    </lineage>
</organism>
<keyword evidence="2" id="KW-1185">Reference proteome</keyword>
<gene>
    <name evidence="1" type="ORF">RSEGYP2_29</name>
</gene>
<protein>
    <submittedName>
        <fullName evidence="1">Uncharacterized protein</fullName>
    </submittedName>
</protein>
<accession>A0A2R2ZGD0</accession>
<reference evidence="1 2" key="1">
    <citation type="submission" date="2017-12" db="EMBL/GenBank/DDBJ databases">
        <title>Sequencing, genome analysis and host range of a novel Ralstonia phage RsoP1EGY isolated from Egypt.</title>
        <authorList>
            <person name="Ahmad A.A."/>
            <person name="Addy H.S."/>
            <person name="Elhalag K.M."/>
            <person name="Nasr-Eldin M.A."/>
            <person name="Hussien A.S."/>
            <person name="Huang Q."/>
        </authorList>
    </citation>
    <scope>NUCLEOTIDE SEQUENCE [LARGE SCALE GENOMIC DNA]</scope>
</reference>
<name>A0A2R2ZGD0_9CAUD</name>
<proteinExistence type="predicted"/>
<evidence type="ECO:0000313" key="1">
    <source>
        <dbReference type="EMBL" id="AUO78189.1"/>
    </source>
</evidence>
<evidence type="ECO:0000313" key="2">
    <source>
        <dbReference type="Proteomes" id="UP000244501"/>
    </source>
</evidence>
<dbReference type="Proteomes" id="UP000244501">
    <property type="component" value="Segment"/>
</dbReference>
<sequence length="69" mass="7726">MTLTCSFAASHSRGVSNSAITRPSIWPPMRTRRMRKVFMVSPCRTPSTGIAGRARRFGALGRWQRCGTR</sequence>